<protein>
    <submittedName>
        <fullName evidence="5">Macrolide-specific efflux protein macA</fullName>
    </submittedName>
</protein>
<keyword evidence="6" id="KW-1185">Reference proteome</keyword>
<dbReference type="InterPro" id="IPR058625">
    <property type="entry name" value="MdtA-like_BSH"/>
</dbReference>
<feature type="domain" description="CusB-like beta-barrel" evidence="3">
    <location>
        <begin position="199"/>
        <end position="271"/>
    </location>
</feature>
<comment type="similarity">
    <text evidence="1">Belongs to the membrane fusion protein (MFP) (TC 8.A.1) family.</text>
</comment>
<dbReference type="RefSeq" id="WP_058393329.1">
    <property type="nucleotide sequence ID" value="NZ_UGGT01000002.1"/>
</dbReference>
<dbReference type="InterPro" id="IPR058792">
    <property type="entry name" value="Beta-barrel_RND_2"/>
</dbReference>
<sequence length="357" mass="39535">MRRFIIGIVLVMIFSITFLIYSHKKTSPTNNGNIQTVSVIKLRRDTLPHFIHITGTLLPLEAVDIYAKASGFIDVINVDRGSVVKKDDVLAQLVDPQLDKEIERAKASYDATNEQYRRSVPVTPRSVSREQLAALKGAADVAYKTWQALQAQKNFLTITAPFDGIITTRYLHTGALVNAGVTPGASPIVRIELIKKLRLVVYVPEADVYSTIQGKQVPFSVSSYPNQQFKGTVARMSRSLNLKTLTEAVELDVNNSDIKLMPGMSVSLNWPATRPYSTFIVPSNAVITTTYKVFVIRVKNGMTEWVNVETGNRSEDKVEVFGPLQTGDTIVAHASDELRNHIKVKIKGELSSDKSST</sequence>
<dbReference type="InterPro" id="IPR006143">
    <property type="entry name" value="RND_pump_MFP"/>
</dbReference>
<evidence type="ECO:0000259" key="2">
    <source>
        <dbReference type="Pfam" id="PF25917"/>
    </source>
</evidence>
<proteinExistence type="inferred from homology"/>
<dbReference type="AlphaFoldDB" id="A0A377IU75"/>
<dbReference type="SUPFAM" id="SSF111369">
    <property type="entry name" value="HlyD-like secretion proteins"/>
    <property type="match status" value="1"/>
</dbReference>
<evidence type="ECO:0000313" key="5">
    <source>
        <dbReference type="EMBL" id="STO91564.1"/>
    </source>
</evidence>
<dbReference type="PANTHER" id="PTHR30469">
    <property type="entry name" value="MULTIDRUG RESISTANCE PROTEIN MDTA"/>
    <property type="match status" value="1"/>
</dbReference>
<dbReference type="Gene3D" id="2.40.30.170">
    <property type="match status" value="1"/>
</dbReference>
<accession>A0A377IU75</accession>
<dbReference type="Pfam" id="PF25989">
    <property type="entry name" value="YknX_C"/>
    <property type="match status" value="1"/>
</dbReference>
<feature type="domain" description="Multidrug resistance protein MdtA-like barrel-sandwich hybrid" evidence="2">
    <location>
        <begin position="62"/>
        <end position="182"/>
    </location>
</feature>
<evidence type="ECO:0000259" key="4">
    <source>
        <dbReference type="Pfam" id="PF25989"/>
    </source>
</evidence>
<dbReference type="Pfam" id="PF25954">
    <property type="entry name" value="Beta-barrel_RND_2"/>
    <property type="match status" value="1"/>
</dbReference>
<dbReference type="InterPro" id="IPR058637">
    <property type="entry name" value="YknX-like_C"/>
</dbReference>
<dbReference type="EMBL" id="UGGT01000002">
    <property type="protein sequence ID" value="STO91564.1"/>
    <property type="molecule type" value="Genomic_DNA"/>
</dbReference>
<dbReference type="NCBIfam" id="TIGR01730">
    <property type="entry name" value="RND_mfp"/>
    <property type="match status" value="1"/>
</dbReference>
<evidence type="ECO:0000259" key="3">
    <source>
        <dbReference type="Pfam" id="PF25954"/>
    </source>
</evidence>
<dbReference type="Gene3D" id="2.40.50.100">
    <property type="match status" value="1"/>
</dbReference>
<evidence type="ECO:0000256" key="1">
    <source>
        <dbReference type="ARBA" id="ARBA00009477"/>
    </source>
</evidence>
<organism evidence="5 6">
    <name type="scientific">Fluoribacter dumoffii</name>
    <dbReference type="NCBI Taxonomy" id="463"/>
    <lineage>
        <taxon>Bacteria</taxon>
        <taxon>Pseudomonadati</taxon>
        <taxon>Pseudomonadota</taxon>
        <taxon>Gammaproteobacteria</taxon>
        <taxon>Legionellales</taxon>
        <taxon>Legionellaceae</taxon>
        <taxon>Fluoribacter</taxon>
    </lineage>
</organism>
<name>A0A377IU75_9GAMM</name>
<feature type="domain" description="YknX-like C-terminal permuted SH3-like" evidence="4">
    <location>
        <begin position="281"/>
        <end position="345"/>
    </location>
</feature>
<dbReference type="Proteomes" id="UP000254554">
    <property type="component" value="Unassembled WGS sequence"/>
</dbReference>
<dbReference type="Pfam" id="PF25917">
    <property type="entry name" value="BSH_RND"/>
    <property type="match status" value="1"/>
</dbReference>
<dbReference type="Gene3D" id="2.40.420.20">
    <property type="match status" value="1"/>
</dbReference>
<dbReference type="OrthoDB" id="9806939at2"/>
<dbReference type="GO" id="GO:0015562">
    <property type="term" value="F:efflux transmembrane transporter activity"/>
    <property type="evidence" value="ECO:0007669"/>
    <property type="project" value="TreeGrafter"/>
</dbReference>
<reference evidence="5 6" key="1">
    <citation type="submission" date="2018-06" db="EMBL/GenBank/DDBJ databases">
        <authorList>
            <consortium name="Pathogen Informatics"/>
            <person name="Doyle S."/>
        </authorList>
    </citation>
    <scope>NUCLEOTIDE SEQUENCE [LARGE SCALE GENOMIC DNA]</scope>
    <source>
        <strain evidence="5 6">NCTC11370</strain>
    </source>
</reference>
<dbReference type="GO" id="GO:1990281">
    <property type="term" value="C:efflux pump complex"/>
    <property type="evidence" value="ECO:0007669"/>
    <property type="project" value="TreeGrafter"/>
</dbReference>
<gene>
    <name evidence="5" type="primary">macA_6</name>
    <name evidence="5" type="ORF">NCTC11370_03542</name>
</gene>
<dbReference type="PANTHER" id="PTHR30469:SF37">
    <property type="entry name" value="RAGD PROTEIN"/>
    <property type="match status" value="1"/>
</dbReference>
<evidence type="ECO:0000313" key="6">
    <source>
        <dbReference type="Proteomes" id="UP000254554"/>
    </source>
</evidence>